<organism evidence="3 4">
    <name type="scientific">Rubus argutus</name>
    <name type="common">Southern blackberry</name>
    <dbReference type="NCBI Taxonomy" id="59490"/>
    <lineage>
        <taxon>Eukaryota</taxon>
        <taxon>Viridiplantae</taxon>
        <taxon>Streptophyta</taxon>
        <taxon>Embryophyta</taxon>
        <taxon>Tracheophyta</taxon>
        <taxon>Spermatophyta</taxon>
        <taxon>Magnoliopsida</taxon>
        <taxon>eudicotyledons</taxon>
        <taxon>Gunneridae</taxon>
        <taxon>Pentapetalae</taxon>
        <taxon>rosids</taxon>
        <taxon>fabids</taxon>
        <taxon>Rosales</taxon>
        <taxon>Rosaceae</taxon>
        <taxon>Rosoideae</taxon>
        <taxon>Rosoideae incertae sedis</taxon>
        <taxon>Rubus</taxon>
    </lineage>
</organism>
<protein>
    <submittedName>
        <fullName evidence="3">Uncharacterized protein</fullName>
    </submittedName>
</protein>
<sequence length="354" mass="39252">MAASVDTPSPVQHNKDSPNFFTASAASPLFSPFSDKRFWSSLQTRIDSILEDRNSRIPTAHNPSNPDPSLQMNVGEPKQARGLKEDSALLMRGFDSIAHTLSQLSNTLDNALQGANDLAKPPTLTEMFHSQLSNSETKEEGSEEQQQNAEETHVGLKRKFDNSHCSEEQGDDDSQHGNEQGPKDGKLKKAKNLAISMATKAASFARELKLIRSDLSFMQDRCALLEEENRRLRDGFDKGLRPEEDDLVRLQLEALLAEKSRLANENANLVRENQCLHQLVEYHQLTSQDLLSASSYEQVLQGLCLDFSSPPPPIPEEEAANDEESVESEDGATTPRTNLFGAHSSLDEPYQGVH</sequence>
<feature type="region of interest" description="Disordered" evidence="2">
    <location>
        <begin position="307"/>
        <end position="354"/>
    </location>
</feature>
<keyword evidence="4" id="KW-1185">Reference proteome</keyword>
<feature type="compositionally biased region" description="Polar residues" evidence="2">
    <location>
        <begin position="1"/>
        <end position="12"/>
    </location>
</feature>
<comment type="caution">
    <text evidence="3">The sequence shown here is derived from an EMBL/GenBank/DDBJ whole genome shotgun (WGS) entry which is preliminary data.</text>
</comment>
<feature type="region of interest" description="Disordered" evidence="2">
    <location>
        <begin position="52"/>
        <end position="74"/>
    </location>
</feature>
<gene>
    <name evidence="3" type="ORF">M0R45_010831</name>
</gene>
<proteinExistence type="predicted"/>
<evidence type="ECO:0000313" key="4">
    <source>
        <dbReference type="Proteomes" id="UP001457282"/>
    </source>
</evidence>
<evidence type="ECO:0000256" key="2">
    <source>
        <dbReference type="SAM" id="MobiDB-lite"/>
    </source>
</evidence>
<dbReference type="Proteomes" id="UP001457282">
    <property type="component" value="Unassembled WGS sequence"/>
</dbReference>
<dbReference type="EMBL" id="JBEDUW010000002">
    <property type="protein sequence ID" value="KAK9945310.1"/>
    <property type="molecule type" value="Genomic_DNA"/>
</dbReference>
<feature type="coiled-coil region" evidence="1">
    <location>
        <begin position="208"/>
        <end position="272"/>
    </location>
</feature>
<evidence type="ECO:0000256" key="1">
    <source>
        <dbReference type="SAM" id="Coils"/>
    </source>
</evidence>
<evidence type="ECO:0000313" key="3">
    <source>
        <dbReference type="EMBL" id="KAK9945310.1"/>
    </source>
</evidence>
<reference evidence="3 4" key="1">
    <citation type="journal article" date="2023" name="G3 (Bethesda)">
        <title>A chromosome-length genome assembly and annotation of blackberry (Rubus argutus, cv. 'Hillquist').</title>
        <authorList>
            <person name="Bruna T."/>
            <person name="Aryal R."/>
            <person name="Dudchenko O."/>
            <person name="Sargent D.J."/>
            <person name="Mead D."/>
            <person name="Buti M."/>
            <person name="Cavallini A."/>
            <person name="Hytonen T."/>
            <person name="Andres J."/>
            <person name="Pham M."/>
            <person name="Weisz D."/>
            <person name="Mascagni F."/>
            <person name="Usai G."/>
            <person name="Natali L."/>
            <person name="Bassil N."/>
            <person name="Fernandez G.E."/>
            <person name="Lomsadze A."/>
            <person name="Armour M."/>
            <person name="Olukolu B."/>
            <person name="Poorten T."/>
            <person name="Britton C."/>
            <person name="Davik J."/>
            <person name="Ashrafi H."/>
            <person name="Aiden E.L."/>
            <person name="Borodovsky M."/>
            <person name="Worthington M."/>
        </authorList>
    </citation>
    <scope>NUCLEOTIDE SEQUENCE [LARGE SCALE GENOMIC DNA]</scope>
    <source>
        <strain evidence="3">PI 553951</strain>
    </source>
</reference>
<dbReference type="PANTHER" id="PTHR31016">
    <property type="entry name" value="OS04G0228100 PROTEIN"/>
    <property type="match status" value="1"/>
</dbReference>
<accession>A0AAW1Y9W0</accession>
<keyword evidence="1" id="KW-0175">Coiled coil</keyword>
<name>A0AAW1Y9W0_RUBAR</name>
<feature type="compositionally biased region" description="Polar residues" evidence="2">
    <location>
        <begin position="61"/>
        <end position="72"/>
    </location>
</feature>
<dbReference type="PANTHER" id="PTHR31016:SF2">
    <property type="entry name" value="OS04G0228100 PROTEIN"/>
    <property type="match status" value="1"/>
</dbReference>
<feature type="region of interest" description="Disordered" evidence="2">
    <location>
        <begin position="1"/>
        <end position="21"/>
    </location>
</feature>
<feature type="compositionally biased region" description="Basic and acidic residues" evidence="2">
    <location>
        <begin position="150"/>
        <end position="186"/>
    </location>
</feature>
<dbReference type="AlphaFoldDB" id="A0AAW1Y9W0"/>
<feature type="region of interest" description="Disordered" evidence="2">
    <location>
        <begin position="130"/>
        <end position="186"/>
    </location>
</feature>
<feature type="compositionally biased region" description="Acidic residues" evidence="2">
    <location>
        <begin position="315"/>
        <end position="330"/>
    </location>
</feature>